<dbReference type="PANTHER" id="PTHR40094">
    <property type="entry name" value="ALPHA-2-MACROGLOBULIN HOMOLOG"/>
    <property type="match status" value="1"/>
</dbReference>
<name>A0ABQ2CWL2_9DEIO</name>
<dbReference type="PANTHER" id="PTHR40094:SF1">
    <property type="entry name" value="UBIQUITIN DOMAIN-CONTAINING PROTEIN"/>
    <property type="match status" value="1"/>
</dbReference>
<dbReference type="PROSITE" id="PS51781">
    <property type="entry name" value="SH3B"/>
    <property type="match status" value="1"/>
</dbReference>
<dbReference type="Pfam" id="PF01835">
    <property type="entry name" value="MG2"/>
    <property type="match status" value="1"/>
</dbReference>
<comment type="caution">
    <text evidence="3">The sequence shown here is derived from an EMBL/GenBank/DDBJ whole genome shotgun (WGS) entry which is preliminary data.</text>
</comment>
<feature type="domain" description="SH3b" evidence="2">
    <location>
        <begin position="6"/>
        <end position="75"/>
    </location>
</feature>
<dbReference type="SMART" id="SM01359">
    <property type="entry name" value="A2M_N_2"/>
    <property type="match status" value="1"/>
</dbReference>
<dbReference type="InterPro" id="IPR041246">
    <property type="entry name" value="Bact_MG10"/>
</dbReference>
<dbReference type="InterPro" id="IPR011625">
    <property type="entry name" value="A2M_N_BRD"/>
</dbReference>
<dbReference type="Pfam" id="PF08239">
    <property type="entry name" value="SH3_3"/>
    <property type="match status" value="1"/>
</dbReference>
<dbReference type="Pfam" id="PF00207">
    <property type="entry name" value="A2M"/>
    <property type="match status" value="1"/>
</dbReference>
<evidence type="ECO:0000313" key="4">
    <source>
        <dbReference type="Proteomes" id="UP000632222"/>
    </source>
</evidence>
<reference evidence="4" key="1">
    <citation type="journal article" date="2019" name="Int. J. Syst. Evol. Microbiol.">
        <title>The Global Catalogue of Microorganisms (GCM) 10K type strain sequencing project: providing services to taxonomists for standard genome sequencing and annotation.</title>
        <authorList>
            <consortium name="The Broad Institute Genomics Platform"/>
            <consortium name="The Broad Institute Genome Sequencing Center for Infectious Disease"/>
            <person name="Wu L."/>
            <person name="Ma J."/>
        </authorList>
    </citation>
    <scope>NUCLEOTIDE SEQUENCE [LARGE SCALE GENOMIC DNA]</scope>
    <source>
        <strain evidence="4">JCM 14370</strain>
    </source>
</reference>
<dbReference type="SUPFAM" id="SSF48239">
    <property type="entry name" value="Terpenoid cyclases/Protein prenyltransferases"/>
    <property type="match status" value="1"/>
</dbReference>
<dbReference type="Pfam" id="PF17973">
    <property type="entry name" value="bMG10"/>
    <property type="match status" value="1"/>
</dbReference>
<accession>A0ABQ2CWL2</accession>
<proteinExistence type="inferred from homology"/>
<dbReference type="Gene3D" id="2.30.30.40">
    <property type="entry name" value="SH3 Domains"/>
    <property type="match status" value="1"/>
</dbReference>
<dbReference type="Proteomes" id="UP000632222">
    <property type="component" value="Unassembled WGS sequence"/>
</dbReference>
<evidence type="ECO:0000313" key="3">
    <source>
        <dbReference type="EMBL" id="GGJ28055.1"/>
    </source>
</evidence>
<dbReference type="InterPro" id="IPR051802">
    <property type="entry name" value="YfhM-like"/>
</dbReference>
<organism evidence="3 4">
    <name type="scientific">Deinococcus roseus</name>
    <dbReference type="NCBI Taxonomy" id="392414"/>
    <lineage>
        <taxon>Bacteria</taxon>
        <taxon>Thermotogati</taxon>
        <taxon>Deinococcota</taxon>
        <taxon>Deinococci</taxon>
        <taxon>Deinococcales</taxon>
        <taxon>Deinococcaceae</taxon>
        <taxon>Deinococcus</taxon>
    </lineage>
</organism>
<evidence type="ECO:0000256" key="1">
    <source>
        <dbReference type="ARBA" id="ARBA00010556"/>
    </source>
</evidence>
<dbReference type="Pfam" id="PF07703">
    <property type="entry name" value="A2M_BRD"/>
    <property type="match status" value="1"/>
</dbReference>
<dbReference type="InterPro" id="IPR001599">
    <property type="entry name" value="Macroglobln_a2"/>
</dbReference>
<evidence type="ECO:0000259" key="2">
    <source>
        <dbReference type="PROSITE" id="PS51781"/>
    </source>
</evidence>
<gene>
    <name evidence="3" type="ORF">GCM10008938_12690</name>
</gene>
<sequence length="1455" mass="158231">MGFSVAAAQTAITKTSLNLRESPSAGAPIRQVLEAGRTVYIWNELFNPNYDPDWSQVLVGNQVGWVKSEYLSYEKAVRAGSFEDAYFGQATRVKEAFKLKFFPDPEVALDTEWLVRIQKVQDEYFIRRQDSDVLPFQSDPLSFRQKPLLETSQNENALVFSFPALNAGGYVVSLARAAAPNAIVAAIPLMVSNLSVVTKNTPEKVHFWALDIKTGRPADHAKVQMYTLKAGQVVPLGEGETSAQGTLSLPAPRDQKINYLVTDGTSQAFTPPANQTPAGEAYRTLVMTDRPLYQQSDTVQVTGVVRQRQSVGYKPYSGAAQFRLVDPQGNTIFSKALRLDAAGTFREDLPMNFSSTGTYHAEVAISSSTPYREKPIEEVSFVPFLVQPYVRPSFDLALTLPEEVLAGESTLKMQSALYSGGKTNARVDVFAVQGYPSDLYWGYGSGHGGPTTEDYQDLPEYELYGGVYDPTDTESRVAQTSLQNGEGSIKLQLNPRDDKPTPYILTVRALDEFGRKVVAQKNIMVYPSNLVLSADTPENLKARTATNLTLSARKVGSSQAITGQALEVKVVRSTWEWDDVKKDWKEVILQSYGAQTRTDASGKATVPYTPSGSGSIKMEVTAHDEKGKTATLTQFVGWIPEENTVSNGQDALQLMVPETRFKVGETVPVVLSNSLPAGTLVWLTAEGTAVHQQQFVKINGPATKASIKITPEMQPGFWVNAVYHTATKPVIQPYGAFVHVPVQNRDLQVKVTPEKATLKPGEASRLRIETTQNGKPVSAWVTVGAVNEALYALVEDATPDPWRYFWGIPYGTDVLTTSALPSGFSADSGDGGGDVPGFFWRSHFRDTAFFQAVTTDKKGVALVNFTVPDELTQYRILARGIAPDTSAGEGKGFLQTSLGFYVRLSAPTYLTHGDETTIYTTVHNQSKENLQVAVSFKLPSGTLKKTVSVAAHSMTAVPWIVKAPDTATLQLETTASSGTLSDGVSLMVPIREAGTEFELLRTGEANGNALEKVNVPPSAENAQIGVFVSASPLLGALRNLDVLVQEDEKNPLEAALAAHYTSLAKEALGLDTMRSAALLRVNVQHLMAQQKLDSGGFAWAGGKASPAYTLQALTALGQTLPEGLEFAPENFRYALNYLQSTKTDSGSYEHQKMLFFLQQPNNFKTQIPRTPQQAAEMADVFQDAALLNQALKDQVKDSQGLSIASDLEATSHALLAAVKLHREEARELARWLSFKLQSSTPRTQSQSALASYAIGLHLRDVGVGQPSGSITVSVNGRTQSLVRLPVLGSSLYFEGKPGQNTVQISSEQLYFYTITTAYRTSTPTSETSLFSLERSYSTTSLKGNATTEVRLKLTLQKAVKHLKLLDPIPAGFETLDLTAYQDVQPSGTSTLWASKEHLEGATAIYLENLKAGEYVISYKLRSLAPGTYTSPAPSLLDLDSGLKASGKSTVLTVKP</sequence>
<dbReference type="InterPro" id="IPR008930">
    <property type="entry name" value="Terpenoid_cyclase/PrenylTrfase"/>
</dbReference>
<dbReference type="SMART" id="SM01360">
    <property type="entry name" value="A2M"/>
    <property type="match status" value="1"/>
</dbReference>
<dbReference type="InterPro" id="IPR003646">
    <property type="entry name" value="SH3-like_bac-type"/>
</dbReference>
<dbReference type="EMBL" id="BMOD01000003">
    <property type="protein sequence ID" value="GGJ28055.1"/>
    <property type="molecule type" value="Genomic_DNA"/>
</dbReference>
<protein>
    <recommendedName>
        <fullName evidence="2">SH3b domain-containing protein</fullName>
    </recommendedName>
</protein>
<dbReference type="InterPro" id="IPR002890">
    <property type="entry name" value="MG2"/>
</dbReference>
<comment type="similarity">
    <text evidence="1">Belongs to the protease inhibitor I39 (alpha-2-macroglobulin) family. Bacterial alpha-2-macroglobulin subfamily.</text>
</comment>
<keyword evidence="4" id="KW-1185">Reference proteome</keyword>
<dbReference type="Gene3D" id="2.60.40.1930">
    <property type="match status" value="1"/>
</dbReference>